<evidence type="ECO:0000313" key="3">
    <source>
        <dbReference type="EMBL" id="CDW83020.1"/>
    </source>
</evidence>
<feature type="region of interest" description="Disordered" evidence="2">
    <location>
        <begin position="1"/>
        <end position="29"/>
    </location>
</feature>
<protein>
    <submittedName>
        <fullName evidence="3">Uncharacterized protein</fullName>
    </submittedName>
</protein>
<dbReference type="AlphaFoldDB" id="A0A078AKX4"/>
<accession>A0A078AKX4</accession>
<sequence>MNTVEETRIRPLRSNSGQNNIPAGNANNLDSETVQGLKKKVKWLERRNMEYSQRLRDLNSQKNDAQIQIIDLQRQVQEMASKLKYQSNDMRNVQNIESMKINQLQKQVQELQQIIQLQQQTTSHKQKREIFKENLQPNMIQDDSQITQDQTNPRIQALQVHHMKMPKLRAPQVPLRQKRDNNDTRNQKANQSLMTVRDKSKSLSKPRQIFTNIRLRSESKESQKHDFKQAQIDNPKKKEKGTSRSKSKDKKRQNSKKERKVIKRLTNQVVELSQMIDKVQAQQQQQNQSLMNDQYGILKILQEKMQGVDSQDKAEKFKEQLLKIIQDGFGDDDIKEDRVINPFKENKFKRDKSN</sequence>
<dbReference type="EMBL" id="CCKQ01011451">
    <property type="protein sequence ID" value="CDW83020.1"/>
    <property type="molecule type" value="Genomic_DNA"/>
</dbReference>
<feature type="compositionally biased region" description="Polar residues" evidence="2">
    <location>
        <begin position="13"/>
        <end position="29"/>
    </location>
</feature>
<proteinExistence type="predicted"/>
<dbReference type="Proteomes" id="UP000039865">
    <property type="component" value="Unassembled WGS sequence"/>
</dbReference>
<evidence type="ECO:0000256" key="2">
    <source>
        <dbReference type="SAM" id="MobiDB-lite"/>
    </source>
</evidence>
<evidence type="ECO:0000256" key="1">
    <source>
        <dbReference type="SAM" id="Coils"/>
    </source>
</evidence>
<feature type="compositionally biased region" description="Basic residues" evidence="2">
    <location>
        <begin position="243"/>
        <end position="263"/>
    </location>
</feature>
<keyword evidence="1" id="KW-0175">Coiled coil</keyword>
<feature type="compositionally biased region" description="Basic and acidic residues" evidence="2">
    <location>
        <begin position="177"/>
        <end position="186"/>
    </location>
</feature>
<keyword evidence="4" id="KW-1185">Reference proteome</keyword>
<dbReference type="InParanoid" id="A0A078AKX4"/>
<feature type="coiled-coil region" evidence="1">
    <location>
        <begin position="34"/>
        <end position="121"/>
    </location>
</feature>
<feature type="region of interest" description="Disordered" evidence="2">
    <location>
        <begin position="164"/>
        <end position="263"/>
    </location>
</feature>
<feature type="compositionally biased region" description="Basic and acidic residues" evidence="2">
    <location>
        <begin position="215"/>
        <end position="242"/>
    </location>
</feature>
<reference evidence="3 4" key="1">
    <citation type="submission" date="2014-06" db="EMBL/GenBank/DDBJ databases">
        <authorList>
            <person name="Swart Estienne"/>
        </authorList>
    </citation>
    <scope>NUCLEOTIDE SEQUENCE [LARGE SCALE GENOMIC DNA]</scope>
    <source>
        <strain evidence="3 4">130c</strain>
    </source>
</reference>
<organism evidence="3 4">
    <name type="scientific">Stylonychia lemnae</name>
    <name type="common">Ciliate</name>
    <dbReference type="NCBI Taxonomy" id="5949"/>
    <lineage>
        <taxon>Eukaryota</taxon>
        <taxon>Sar</taxon>
        <taxon>Alveolata</taxon>
        <taxon>Ciliophora</taxon>
        <taxon>Intramacronucleata</taxon>
        <taxon>Spirotrichea</taxon>
        <taxon>Stichotrichia</taxon>
        <taxon>Sporadotrichida</taxon>
        <taxon>Oxytrichidae</taxon>
        <taxon>Stylonychinae</taxon>
        <taxon>Stylonychia</taxon>
    </lineage>
</organism>
<name>A0A078AKX4_STYLE</name>
<evidence type="ECO:0000313" key="4">
    <source>
        <dbReference type="Proteomes" id="UP000039865"/>
    </source>
</evidence>
<gene>
    <name evidence="3" type="primary">Contig17655.g853</name>
    <name evidence="3" type="ORF">STYLEM_12059</name>
</gene>